<evidence type="ECO:0000256" key="1">
    <source>
        <dbReference type="ARBA" id="ARBA00004170"/>
    </source>
</evidence>
<evidence type="ECO:0000313" key="8">
    <source>
        <dbReference type="Proteomes" id="UP000266841"/>
    </source>
</evidence>
<dbReference type="Gene3D" id="3.60.40.10">
    <property type="entry name" value="PPM-type phosphatase domain"/>
    <property type="match status" value="1"/>
</dbReference>
<dbReference type="EMBL" id="AGNL01004722">
    <property type="protein sequence ID" value="EJK73180.1"/>
    <property type="molecule type" value="Genomic_DNA"/>
</dbReference>
<keyword evidence="4 5" id="KW-0904">Protein phosphatase</keyword>
<dbReference type="Pfam" id="PF00481">
    <property type="entry name" value="PP2C"/>
    <property type="match status" value="1"/>
</dbReference>
<sequence>MVTDHPGAIDLSSQALTVVLLATHSHFIHQATGCCNDPTLSGYDEKRVGKLKSARRRKDKANAHGNGNWLVSLHYLLGALTPPFGCSGARPYQEDEILIEDEGRFVCVFDGHGGKQISRYLRLNLFASYQAALSIGSKEDLSTSKVQTAIKNALLRVDDEVCKIGQWSYTGSTAVVCIISLDSDGVRTIVTANVGDSRAVLCRNGVAVDLSRDHKPNDEDEMERIEKLGGSVDWCGDVDPVTDDPILHTGVYRVNSNLALSRAIGDKSERPFISNEADISTHVVKDGDSFIVLASDGLFDVMSSQEVVSFVTLNCEGSPDEEAATRVAKEALKRGSSDNITVIIIWL</sequence>
<dbReference type="SMART" id="SM00332">
    <property type="entry name" value="PP2Cc"/>
    <property type="match status" value="1"/>
</dbReference>
<dbReference type="InterPro" id="IPR001932">
    <property type="entry name" value="PPM-type_phosphatase-like_dom"/>
</dbReference>
<dbReference type="GO" id="GO:0004722">
    <property type="term" value="F:protein serine/threonine phosphatase activity"/>
    <property type="evidence" value="ECO:0007669"/>
    <property type="project" value="InterPro"/>
</dbReference>
<accession>K0T6C2</accession>
<dbReference type="PANTHER" id="PTHR47992">
    <property type="entry name" value="PROTEIN PHOSPHATASE"/>
    <property type="match status" value="1"/>
</dbReference>
<proteinExistence type="inferred from homology"/>
<evidence type="ECO:0000256" key="2">
    <source>
        <dbReference type="ARBA" id="ARBA00022723"/>
    </source>
</evidence>
<dbReference type="CDD" id="cd00143">
    <property type="entry name" value="PP2Cc"/>
    <property type="match status" value="1"/>
</dbReference>
<dbReference type="InterPro" id="IPR000222">
    <property type="entry name" value="PP2C_BS"/>
</dbReference>
<comment type="similarity">
    <text evidence="5">Belongs to the PP2C family.</text>
</comment>
<evidence type="ECO:0000256" key="5">
    <source>
        <dbReference type="RuleBase" id="RU003465"/>
    </source>
</evidence>
<organism evidence="7 8">
    <name type="scientific">Thalassiosira oceanica</name>
    <name type="common">Marine diatom</name>
    <dbReference type="NCBI Taxonomy" id="159749"/>
    <lineage>
        <taxon>Eukaryota</taxon>
        <taxon>Sar</taxon>
        <taxon>Stramenopiles</taxon>
        <taxon>Ochrophyta</taxon>
        <taxon>Bacillariophyta</taxon>
        <taxon>Coscinodiscophyceae</taxon>
        <taxon>Thalassiosirophycidae</taxon>
        <taxon>Thalassiosirales</taxon>
        <taxon>Thalassiosiraceae</taxon>
        <taxon>Thalassiosira</taxon>
    </lineage>
</organism>
<evidence type="ECO:0000313" key="7">
    <source>
        <dbReference type="EMBL" id="EJK73180.1"/>
    </source>
</evidence>
<dbReference type="eggNOG" id="KOG0698">
    <property type="taxonomic scope" value="Eukaryota"/>
</dbReference>
<feature type="domain" description="PPM-type phosphatase" evidence="6">
    <location>
        <begin position="76"/>
        <end position="347"/>
    </location>
</feature>
<keyword evidence="3 5" id="KW-0378">Hydrolase</keyword>
<reference evidence="7 8" key="1">
    <citation type="journal article" date="2012" name="Genome Biol.">
        <title>Genome and low-iron response of an oceanic diatom adapted to chronic iron limitation.</title>
        <authorList>
            <person name="Lommer M."/>
            <person name="Specht M."/>
            <person name="Roy A.S."/>
            <person name="Kraemer L."/>
            <person name="Andreson R."/>
            <person name="Gutowska M.A."/>
            <person name="Wolf J."/>
            <person name="Bergner S.V."/>
            <person name="Schilhabel M.B."/>
            <person name="Klostermeier U.C."/>
            <person name="Beiko R.G."/>
            <person name="Rosenstiel P."/>
            <person name="Hippler M."/>
            <person name="Laroche J."/>
        </authorList>
    </citation>
    <scope>NUCLEOTIDE SEQUENCE [LARGE SCALE GENOMIC DNA]</scope>
    <source>
        <strain evidence="7 8">CCMP1005</strain>
    </source>
</reference>
<evidence type="ECO:0000256" key="4">
    <source>
        <dbReference type="ARBA" id="ARBA00022912"/>
    </source>
</evidence>
<dbReference type="PROSITE" id="PS51746">
    <property type="entry name" value="PPM_2"/>
    <property type="match status" value="1"/>
</dbReference>
<dbReference type="GO" id="GO:0046872">
    <property type="term" value="F:metal ion binding"/>
    <property type="evidence" value="ECO:0007669"/>
    <property type="project" value="UniProtKB-KW"/>
</dbReference>
<dbReference type="OMA" id="HENLSWI"/>
<dbReference type="GO" id="GO:0016020">
    <property type="term" value="C:membrane"/>
    <property type="evidence" value="ECO:0007669"/>
    <property type="project" value="UniProtKB-SubCell"/>
</dbReference>
<dbReference type="PROSITE" id="PS01032">
    <property type="entry name" value="PPM_1"/>
    <property type="match status" value="1"/>
</dbReference>
<keyword evidence="8" id="KW-1185">Reference proteome</keyword>
<dbReference type="SUPFAM" id="SSF81606">
    <property type="entry name" value="PP2C-like"/>
    <property type="match status" value="1"/>
</dbReference>
<comment type="subcellular location">
    <subcellularLocation>
        <location evidence="1">Membrane</location>
        <topology evidence="1">Peripheral membrane protein</topology>
    </subcellularLocation>
</comment>
<gene>
    <name evidence="7" type="ORF">THAOC_05209</name>
</gene>
<keyword evidence="2" id="KW-0479">Metal-binding</keyword>
<dbReference type="AlphaFoldDB" id="K0T6C2"/>
<evidence type="ECO:0000256" key="3">
    <source>
        <dbReference type="ARBA" id="ARBA00022801"/>
    </source>
</evidence>
<dbReference type="InterPro" id="IPR015655">
    <property type="entry name" value="PP2C"/>
</dbReference>
<dbReference type="InterPro" id="IPR036457">
    <property type="entry name" value="PPM-type-like_dom_sf"/>
</dbReference>
<comment type="caution">
    <text evidence="7">The sequence shown here is derived from an EMBL/GenBank/DDBJ whole genome shotgun (WGS) entry which is preliminary data.</text>
</comment>
<protein>
    <recommendedName>
        <fullName evidence="6">PPM-type phosphatase domain-containing protein</fullName>
    </recommendedName>
</protein>
<name>K0T6C2_THAOC</name>
<dbReference type="OrthoDB" id="10264738at2759"/>
<dbReference type="Proteomes" id="UP000266841">
    <property type="component" value="Unassembled WGS sequence"/>
</dbReference>
<evidence type="ECO:0000259" key="6">
    <source>
        <dbReference type="PROSITE" id="PS51746"/>
    </source>
</evidence>